<dbReference type="InterPro" id="IPR051975">
    <property type="entry name" value="mtLSU_mL45"/>
</dbReference>
<comment type="subcellular location">
    <subcellularLocation>
        <location evidence="1">Mitochondrion</location>
    </subcellularLocation>
</comment>
<dbReference type="GO" id="GO:0032979">
    <property type="term" value="P:protein insertion into mitochondrial inner membrane from matrix"/>
    <property type="evidence" value="ECO:0007669"/>
    <property type="project" value="InterPro"/>
</dbReference>
<dbReference type="GO" id="GO:0005743">
    <property type="term" value="C:mitochondrial inner membrane"/>
    <property type="evidence" value="ECO:0007669"/>
    <property type="project" value="InterPro"/>
</dbReference>
<dbReference type="SUPFAM" id="SSF54427">
    <property type="entry name" value="NTF2-like"/>
    <property type="match status" value="1"/>
</dbReference>
<proteinExistence type="predicted"/>
<evidence type="ECO:0000256" key="2">
    <source>
        <dbReference type="ARBA" id="ARBA00022946"/>
    </source>
</evidence>
<protein>
    <recommendedName>
        <fullName evidence="6">Tim44-like domain-containing protein</fullName>
    </recommendedName>
</protein>
<evidence type="ECO:0000313" key="5">
    <source>
        <dbReference type="Proteomes" id="UP000695562"/>
    </source>
</evidence>
<reference evidence="4" key="1">
    <citation type="submission" date="2020-01" db="EMBL/GenBank/DDBJ databases">
        <title>Development of genomics and gene disruption for Polysphondylium violaceum indicates a role for the polyketide synthase stlB in stalk morphogenesis.</title>
        <authorList>
            <person name="Narita B."/>
            <person name="Kawabe Y."/>
            <person name="Kin K."/>
            <person name="Saito T."/>
            <person name="Gibbs R."/>
            <person name="Kuspa A."/>
            <person name="Muzny D."/>
            <person name="Queller D."/>
            <person name="Richards S."/>
            <person name="Strassman J."/>
            <person name="Sucgang R."/>
            <person name="Worley K."/>
            <person name="Schaap P."/>
        </authorList>
    </citation>
    <scope>NUCLEOTIDE SEQUENCE</scope>
    <source>
        <strain evidence="4">QSvi11</strain>
    </source>
</reference>
<comment type="caution">
    <text evidence="4">The sequence shown here is derived from an EMBL/GenBank/DDBJ whole genome shotgun (WGS) entry which is preliminary data.</text>
</comment>
<dbReference type="InterPro" id="IPR024621">
    <property type="entry name" value="Mba1"/>
</dbReference>
<dbReference type="EMBL" id="AJWJ01001211">
    <property type="protein sequence ID" value="KAF2068096.1"/>
    <property type="molecule type" value="Genomic_DNA"/>
</dbReference>
<evidence type="ECO:0000256" key="1">
    <source>
        <dbReference type="ARBA" id="ARBA00004173"/>
    </source>
</evidence>
<gene>
    <name evidence="4" type="ORF">CYY_010579</name>
</gene>
<accession>A0A8J4PR66</accession>
<evidence type="ECO:0000313" key="4">
    <source>
        <dbReference type="EMBL" id="KAF2068096.1"/>
    </source>
</evidence>
<dbReference type="OrthoDB" id="19619at2759"/>
<dbReference type="PANTHER" id="PTHR28554:SF1">
    <property type="entry name" value="LARGE RIBOSOMAL SUBUNIT PROTEIN ML45"/>
    <property type="match status" value="1"/>
</dbReference>
<keyword evidence="2" id="KW-0809">Transit peptide</keyword>
<keyword evidence="5" id="KW-1185">Reference proteome</keyword>
<name>A0A8J4PR66_9MYCE</name>
<dbReference type="InterPro" id="IPR032710">
    <property type="entry name" value="NTF2-like_dom_sf"/>
</dbReference>
<dbReference type="Gene3D" id="3.10.450.240">
    <property type="match status" value="1"/>
</dbReference>
<dbReference type="Pfam" id="PF07961">
    <property type="entry name" value="MBA1"/>
    <property type="match status" value="1"/>
</dbReference>
<sequence>MMNYTTSRFLTTATRGLVKNSQILGLANLQHINNKQLLFNSNTNNNNNEIENRFYSTRMTSKRMKASFFVQTTGDVFEKSDLPSFTSILGSPRSWFPAMKYIYTTLSSLTVTKTKLKSLLNVRFTKRGFLNDAKEMFTDLNKAIAKGDYEKAKDLTTLYYYSNLAKKTGLENRPKDIKSEWWVNDDLKATMLWCRAGQIKITPTETQFFTQICVEFSGKQNIVNTNKNTNQVVSKFENVEFKDRYIFERSLSSLPSNWKIISSMDEKQAIENSRPFL</sequence>
<dbReference type="AlphaFoldDB" id="A0A8J4PR66"/>
<keyword evidence="3" id="KW-0496">Mitochondrion</keyword>
<evidence type="ECO:0008006" key="6">
    <source>
        <dbReference type="Google" id="ProtNLM"/>
    </source>
</evidence>
<dbReference type="Proteomes" id="UP000695562">
    <property type="component" value="Unassembled WGS sequence"/>
</dbReference>
<organism evidence="4 5">
    <name type="scientific">Polysphondylium violaceum</name>
    <dbReference type="NCBI Taxonomy" id="133409"/>
    <lineage>
        <taxon>Eukaryota</taxon>
        <taxon>Amoebozoa</taxon>
        <taxon>Evosea</taxon>
        <taxon>Eumycetozoa</taxon>
        <taxon>Dictyostelia</taxon>
        <taxon>Dictyosteliales</taxon>
        <taxon>Dictyosteliaceae</taxon>
        <taxon>Polysphondylium</taxon>
    </lineage>
</organism>
<dbReference type="PANTHER" id="PTHR28554">
    <property type="entry name" value="39S RIBOSOMAL PROTEIN L45, MITOCHONDRIAL"/>
    <property type="match status" value="1"/>
</dbReference>
<evidence type="ECO:0000256" key="3">
    <source>
        <dbReference type="ARBA" id="ARBA00023128"/>
    </source>
</evidence>